<protein>
    <recommendedName>
        <fullName evidence="2">BIG2 domain-containing protein</fullName>
    </recommendedName>
</protein>
<dbReference type="AlphaFoldDB" id="A0A5X3L9Z0"/>
<organism evidence="1">
    <name type="scientific">Salmonella enterica subsp. enterica serovar Weltevreden</name>
    <dbReference type="NCBI Taxonomy" id="57743"/>
    <lineage>
        <taxon>Bacteria</taxon>
        <taxon>Pseudomonadati</taxon>
        <taxon>Pseudomonadota</taxon>
        <taxon>Gammaproteobacteria</taxon>
        <taxon>Enterobacterales</taxon>
        <taxon>Enterobacteriaceae</taxon>
        <taxon>Salmonella</taxon>
    </lineage>
</organism>
<sequence>MPVPLAWRPRGLFWYRCYTWWNGNDNIVTVSGNGIVRGATIISSVGRDLRYAARCSLRQSASTTRKPNQWKERVNIYV</sequence>
<evidence type="ECO:0008006" key="2">
    <source>
        <dbReference type="Google" id="ProtNLM"/>
    </source>
</evidence>
<proteinExistence type="predicted"/>
<name>A0A5X3L9Z0_SALET</name>
<reference evidence="1" key="1">
    <citation type="submission" date="2018-10" db="EMBL/GenBank/DDBJ databases">
        <authorList>
            <person name="Ashton P.M."/>
            <person name="Dallman T."/>
            <person name="Nair S."/>
            <person name="De Pinna E."/>
            <person name="Peters T."/>
            <person name="Grant K."/>
        </authorList>
    </citation>
    <scope>NUCLEOTIDE SEQUENCE</scope>
    <source>
        <strain evidence="1">619041</strain>
    </source>
</reference>
<dbReference type="EMBL" id="AAHROU010000051">
    <property type="protein sequence ID" value="EBZ5802452.1"/>
    <property type="molecule type" value="Genomic_DNA"/>
</dbReference>
<accession>A0A5X3L9Z0</accession>
<evidence type="ECO:0000313" key="1">
    <source>
        <dbReference type="EMBL" id="EBZ5802452.1"/>
    </source>
</evidence>
<comment type="caution">
    <text evidence="1">The sequence shown here is derived from an EMBL/GenBank/DDBJ whole genome shotgun (WGS) entry which is preliminary data.</text>
</comment>
<gene>
    <name evidence="1" type="ORF">EC445_22650</name>
</gene>